<evidence type="ECO:0000313" key="2">
    <source>
        <dbReference type="Proteomes" id="UP000272833"/>
    </source>
</evidence>
<organism evidence="1 2">
    <name type="scientific">Ectopseudomonas oleovorans</name>
    <name type="common">Pseudomonas oleovorans</name>
    <dbReference type="NCBI Taxonomy" id="301"/>
    <lineage>
        <taxon>Bacteria</taxon>
        <taxon>Pseudomonadati</taxon>
        <taxon>Pseudomonadota</taxon>
        <taxon>Gammaproteobacteria</taxon>
        <taxon>Pseudomonadales</taxon>
        <taxon>Pseudomonadaceae</taxon>
        <taxon>Ectopseudomonas</taxon>
    </lineage>
</organism>
<dbReference type="InterPro" id="IPR009003">
    <property type="entry name" value="Peptidase_S1_PA"/>
</dbReference>
<dbReference type="EMBL" id="RHRS01000130">
    <property type="protein sequence ID" value="RRW24907.1"/>
    <property type="molecule type" value="Genomic_DNA"/>
</dbReference>
<dbReference type="PANTHER" id="PTHR43019">
    <property type="entry name" value="SERINE ENDOPROTEASE DEGS"/>
    <property type="match status" value="1"/>
</dbReference>
<dbReference type="InterPro" id="IPR043504">
    <property type="entry name" value="Peptidase_S1_PA_chymotrypsin"/>
</dbReference>
<keyword evidence="1" id="KW-0645">Protease</keyword>
<comment type="caution">
    <text evidence="1">The sequence shown here is derived from an EMBL/GenBank/DDBJ whole genome shotgun (WGS) entry which is preliminary data.</text>
</comment>
<dbReference type="Proteomes" id="UP000272833">
    <property type="component" value="Unassembled WGS sequence"/>
</dbReference>
<accession>A0A427H7L3</accession>
<dbReference type="Pfam" id="PF13365">
    <property type="entry name" value="Trypsin_2"/>
    <property type="match status" value="1"/>
</dbReference>
<sequence>MAALYRNALMHQHLADATFRIVTGNSSGSGFSYINDRLVITNHHVIEPHLISGTAIQAITESGVSLPAQLVAFSDKNQFDFAILELQQALPNGRNVLRPSVMPNTSRGSRVIFAGFPHGIPHLLVHEAVVSAPLGQHAFYVDGSINGGNSGGPIINANTGEVIGIVTQRRFLGGQDLENIAPQLQQLSQHCAAIAGRGRVEIMGINFGDFAAMMAQGLGAMSQVIHANANSGIGIGFNIQFVNIELQKRNLFQNV</sequence>
<proteinExistence type="predicted"/>
<dbReference type="AlphaFoldDB" id="A0A427H7L3"/>
<gene>
    <name evidence="1" type="ORF">EGJ44_22745</name>
</gene>
<keyword evidence="1" id="KW-0378">Hydrolase</keyword>
<name>A0A427H7L3_ECTOL</name>
<protein>
    <submittedName>
        <fullName evidence="1">Serine protease</fullName>
    </submittedName>
</protein>
<dbReference type="GO" id="GO:0008233">
    <property type="term" value="F:peptidase activity"/>
    <property type="evidence" value="ECO:0007669"/>
    <property type="project" value="UniProtKB-KW"/>
</dbReference>
<evidence type="ECO:0000313" key="1">
    <source>
        <dbReference type="EMBL" id="RRW24907.1"/>
    </source>
</evidence>
<dbReference type="GO" id="GO:0006508">
    <property type="term" value="P:proteolysis"/>
    <property type="evidence" value="ECO:0007669"/>
    <property type="project" value="UniProtKB-KW"/>
</dbReference>
<reference evidence="1 2" key="1">
    <citation type="submission" date="2018-10" db="EMBL/GenBank/DDBJ databases">
        <title>Transmission dynamics of multidrug resistant bacteria on intensive care unit surfaces.</title>
        <authorList>
            <person name="D'Souza A.W."/>
            <person name="Potter R.F."/>
            <person name="Wallace M."/>
            <person name="Shupe A."/>
            <person name="Patel S."/>
            <person name="Sun S."/>
            <person name="Gul D."/>
            <person name="Kwon J.H."/>
            <person name="Andleeb S."/>
            <person name="Burnham C.-A.D."/>
            <person name="Dantas G."/>
        </authorList>
    </citation>
    <scope>NUCLEOTIDE SEQUENCE [LARGE SCALE GENOMIC DNA]</scope>
    <source>
        <strain evidence="1 2">PO_271</strain>
    </source>
</reference>
<dbReference type="PANTHER" id="PTHR43019:SF23">
    <property type="entry name" value="PROTEASE DO-LIKE 5, CHLOROPLASTIC"/>
    <property type="match status" value="1"/>
</dbReference>
<dbReference type="SUPFAM" id="SSF50494">
    <property type="entry name" value="Trypsin-like serine proteases"/>
    <property type="match status" value="1"/>
</dbReference>
<dbReference type="Gene3D" id="2.40.10.10">
    <property type="entry name" value="Trypsin-like serine proteases"/>
    <property type="match status" value="2"/>
</dbReference>